<dbReference type="EMBL" id="JBDXSU010000010">
    <property type="protein sequence ID" value="MFB5191257.1"/>
    <property type="molecule type" value="Genomic_DNA"/>
</dbReference>
<protein>
    <submittedName>
        <fullName evidence="2">Glycosyltransferase family A protein</fullName>
        <ecNumber evidence="2">2.4.-.-</ecNumber>
    </submittedName>
</protein>
<dbReference type="GO" id="GO:0016757">
    <property type="term" value="F:glycosyltransferase activity"/>
    <property type="evidence" value="ECO:0007669"/>
    <property type="project" value="UniProtKB-KW"/>
</dbReference>
<dbReference type="InterPro" id="IPR001173">
    <property type="entry name" value="Glyco_trans_2-like"/>
</dbReference>
<proteinExistence type="predicted"/>
<dbReference type="InterPro" id="IPR029044">
    <property type="entry name" value="Nucleotide-diphossugar_trans"/>
</dbReference>
<sequence length="445" mass="50212">MRVHAVLFAYANTRSLERAIRSLLTLQGLLKQITIFQRSSSGSPDVQRILSVPGIHVAVHAMESSAGDFPEFNTNELAHDDFYLFMHDEDFLAARALAFNQPLHDGIQVISCPTSTRQPSYIRPLAIRCESFHKRCKGLGHLLQTDSEAALAAHLAQFTDDEILTLDTPLLMQTRRLNSHAHAQRVAYLHELSRPRAELQLATSQSTVGVMLSVYNASQWIEMALSSLASQRVPANQVLVIDDGSTDDSSSRIRAWLHRLPNAVLIETQNQGKARAFNTLLPHVNTDFVLELDADDWLDPHAIGHIKYLLTGIPEHSPLVYGNFRTWRKRTSGDYELFGIHAGHQISSPHELLSYALPLGPRVYRTSSLRAAGGFAVPSFADGRLYEDVLTIRNLMQRGDIVYRDFTVYNTVQHRRSITKQHQGQWAHFVHLYRAHFIDSPRHPQ</sequence>
<dbReference type="RefSeq" id="WP_275473873.1">
    <property type="nucleotide sequence ID" value="NZ_CP162940.1"/>
</dbReference>
<dbReference type="EC" id="2.4.-.-" evidence="2"/>
<dbReference type="SUPFAM" id="SSF53448">
    <property type="entry name" value="Nucleotide-diphospho-sugar transferases"/>
    <property type="match status" value="1"/>
</dbReference>
<dbReference type="Gene3D" id="3.90.550.10">
    <property type="entry name" value="Spore Coat Polysaccharide Biosynthesis Protein SpsA, Chain A"/>
    <property type="match status" value="1"/>
</dbReference>
<name>A0ABV5AG58_9BACL</name>
<comment type="caution">
    <text evidence="2">The sequence shown here is derived from an EMBL/GenBank/DDBJ whole genome shotgun (WGS) entry which is preliminary data.</text>
</comment>
<reference evidence="2 3" key="1">
    <citation type="journal article" date="2024" name="Int. J. Mol. Sci.">
        <title>Exploration of Alicyclobacillus spp. Genome in Search of Antibiotic Resistance.</title>
        <authorList>
            <person name="Bucka-Kolendo J."/>
            <person name="Kiousi D.E."/>
            <person name="Dekowska A."/>
            <person name="Mikolajczuk-Szczyrba A."/>
            <person name="Karadedos D.M."/>
            <person name="Michael P."/>
            <person name="Galanis A."/>
            <person name="Sokolowska B."/>
        </authorList>
    </citation>
    <scope>NUCLEOTIDE SEQUENCE [LARGE SCALE GENOMIC DNA]</scope>
    <source>
        <strain evidence="2 3">KKP 3000</strain>
    </source>
</reference>
<evidence type="ECO:0000313" key="2">
    <source>
        <dbReference type="EMBL" id="MFB5191257.1"/>
    </source>
</evidence>
<dbReference type="Proteomes" id="UP001579974">
    <property type="component" value="Unassembled WGS sequence"/>
</dbReference>
<keyword evidence="3" id="KW-1185">Reference proteome</keyword>
<dbReference type="Pfam" id="PF00535">
    <property type="entry name" value="Glycos_transf_2"/>
    <property type="match status" value="1"/>
</dbReference>
<organism evidence="2 3">
    <name type="scientific">Alicyclobacillus fastidiosus</name>
    <dbReference type="NCBI Taxonomy" id="392011"/>
    <lineage>
        <taxon>Bacteria</taxon>
        <taxon>Bacillati</taxon>
        <taxon>Bacillota</taxon>
        <taxon>Bacilli</taxon>
        <taxon>Bacillales</taxon>
        <taxon>Alicyclobacillaceae</taxon>
        <taxon>Alicyclobacillus</taxon>
    </lineage>
</organism>
<dbReference type="PANTHER" id="PTHR43685">
    <property type="entry name" value="GLYCOSYLTRANSFERASE"/>
    <property type="match status" value="1"/>
</dbReference>
<dbReference type="PANTHER" id="PTHR43685:SF2">
    <property type="entry name" value="GLYCOSYLTRANSFERASE 2-LIKE DOMAIN-CONTAINING PROTEIN"/>
    <property type="match status" value="1"/>
</dbReference>
<keyword evidence="2" id="KW-0328">Glycosyltransferase</keyword>
<feature type="domain" description="Glycosyltransferase 2-like" evidence="1">
    <location>
        <begin position="211"/>
        <end position="305"/>
    </location>
</feature>
<evidence type="ECO:0000259" key="1">
    <source>
        <dbReference type="Pfam" id="PF00535"/>
    </source>
</evidence>
<gene>
    <name evidence="2" type="ORF">KKP3000_000027</name>
</gene>
<accession>A0ABV5AG58</accession>
<dbReference type="InterPro" id="IPR050834">
    <property type="entry name" value="Glycosyltransf_2"/>
</dbReference>
<keyword evidence="2" id="KW-0808">Transferase</keyword>
<evidence type="ECO:0000313" key="3">
    <source>
        <dbReference type="Proteomes" id="UP001579974"/>
    </source>
</evidence>
<dbReference type="CDD" id="cd00761">
    <property type="entry name" value="Glyco_tranf_GTA_type"/>
    <property type="match status" value="1"/>
</dbReference>